<feature type="domain" description="Peptidase M48" evidence="7">
    <location>
        <begin position="25"/>
        <end position="206"/>
    </location>
</feature>
<evidence type="ECO:0000256" key="2">
    <source>
        <dbReference type="ARBA" id="ARBA00022723"/>
    </source>
</evidence>
<evidence type="ECO:0000256" key="3">
    <source>
        <dbReference type="ARBA" id="ARBA00022801"/>
    </source>
</evidence>
<dbReference type="InterPro" id="IPR001915">
    <property type="entry name" value="Peptidase_M48"/>
</dbReference>
<proteinExistence type="inferred from homology"/>
<evidence type="ECO:0000256" key="4">
    <source>
        <dbReference type="ARBA" id="ARBA00022833"/>
    </source>
</evidence>
<dbReference type="Pfam" id="PF01435">
    <property type="entry name" value="Peptidase_M48"/>
    <property type="match status" value="1"/>
</dbReference>
<accession>A0A932GSE5</accession>
<dbReference type="PANTHER" id="PTHR22726:SF18">
    <property type="entry name" value="PEPTIDASE M48 DOMAIN-CONTAINING PROTEIN"/>
    <property type="match status" value="1"/>
</dbReference>
<dbReference type="GO" id="GO:0006515">
    <property type="term" value="P:protein quality control for misfolded or incompletely synthesized proteins"/>
    <property type="evidence" value="ECO:0007669"/>
    <property type="project" value="TreeGrafter"/>
</dbReference>
<keyword evidence="1 6" id="KW-0645">Protease</keyword>
<dbReference type="Proteomes" id="UP000741360">
    <property type="component" value="Unassembled WGS sequence"/>
</dbReference>
<dbReference type="GO" id="GO:0046872">
    <property type="term" value="F:metal ion binding"/>
    <property type="evidence" value="ECO:0007669"/>
    <property type="project" value="UniProtKB-KW"/>
</dbReference>
<evidence type="ECO:0000256" key="5">
    <source>
        <dbReference type="ARBA" id="ARBA00023049"/>
    </source>
</evidence>
<comment type="cofactor">
    <cofactor evidence="6">
        <name>Zn(2+)</name>
        <dbReference type="ChEBI" id="CHEBI:29105"/>
    </cofactor>
    <text evidence="6">Binds 1 zinc ion per subunit.</text>
</comment>
<protein>
    <submittedName>
        <fullName evidence="8">M48 family metallopeptidase</fullName>
    </submittedName>
</protein>
<organism evidence="8 9">
    <name type="scientific">Tectimicrobiota bacterium</name>
    <dbReference type="NCBI Taxonomy" id="2528274"/>
    <lineage>
        <taxon>Bacteria</taxon>
        <taxon>Pseudomonadati</taxon>
        <taxon>Nitrospinota/Tectimicrobiota group</taxon>
        <taxon>Candidatus Tectimicrobiota</taxon>
    </lineage>
</organism>
<evidence type="ECO:0000259" key="7">
    <source>
        <dbReference type="Pfam" id="PF01435"/>
    </source>
</evidence>
<dbReference type="Gene3D" id="3.30.2010.10">
    <property type="entry name" value="Metalloproteases ('zincins'), catalytic domain"/>
    <property type="match status" value="1"/>
</dbReference>
<evidence type="ECO:0000256" key="6">
    <source>
        <dbReference type="RuleBase" id="RU003983"/>
    </source>
</evidence>
<gene>
    <name evidence="8" type="ORF">HYY65_14035</name>
</gene>
<dbReference type="EMBL" id="JACPSX010000268">
    <property type="protein sequence ID" value="MBI3016145.1"/>
    <property type="molecule type" value="Genomic_DNA"/>
</dbReference>
<keyword evidence="3 6" id="KW-0378">Hydrolase</keyword>
<dbReference type="AlphaFoldDB" id="A0A932GSE5"/>
<dbReference type="CDD" id="cd07331">
    <property type="entry name" value="M48C_Oma1_like"/>
    <property type="match status" value="1"/>
</dbReference>
<dbReference type="GO" id="GO:0004222">
    <property type="term" value="F:metalloendopeptidase activity"/>
    <property type="evidence" value="ECO:0007669"/>
    <property type="project" value="InterPro"/>
</dbReference>
<keyword evidence="4 6" id="KW-0862">Zinc</keyword>
<keyword evidence="2" id="KW-0479">Metal-binding</keyword>
<dbReference type="GO" id="GO:0016020">
    <property type="term" value="C:membrane"/>
    <property type="evidence" value="ECO:0007669"/>
    <property type="project" value="TreeGrafter"/>
</dbReference>
<keyword evidence="5 6" id="KW-0482">Metalloprotease</keyword>
<comment type="similarity">
    <text evidence="6">Belongs to the peptidase M48 family.</text>
</comment>
<comment type="caution">
    <text evidence="8">The sequence shown here is derived from an EMBL/GenBank/DDBJ whole genome shotgun (WGS) entry which is preliminary data.</text>
</comment>
<evidence type="ECO:0000313" key="8">
    <source>
        <dbReference type="EMBL" id="MBI3016145.1"/>
    </source>
</evidence>
<name>A0A932GSE5_UNCTE</name>
<dbReference type="PANTHER" id="PTHR22726">
    <property type="entry name" value="METALLOENDOPEPTIDASE OMA1"/>
    <property type="match status" value="1"/>
</dbReference>
<evidence type="ECO:0000256" key="1">
    <source>
        <dbReference type="ARBA" id="ARBA00022670"/>
    </source>
</evidence>
<evidence type="ECO:0000313" key="9">
    <source>
        <dbReference type="Proteomes" id="UP000741360"/>
    </source>
</evidence>
<sequence length="225" mass="25006">MAVFQQLQEKELKRGRLMTEPDGPAAHAWVKRVSDRVIWASGLGDKYRWEYILINAPGTANAIAFPGGRIIVFTGILPVARDDAGLATIIGHVVGHVMGHHMAERISKEFVMGFAEEIAREQGASDSTIATMRLVNRSILSQYSRIHETEADLIGLLLMSKAGYDPRESVKLWQRMNDAAGEFSRGHEFLHTHPGSGTQIADLQAWMQQALQYYENPSLALPVLK</sequence>
<dbReference type="InterPro" id="IPR051156">
    <property type="entry name" value="Mito/Outer_Membr_Metalloprot"/>
</dbReference>
<reference evidence="8" key="1">
    <citation type="submission" date="2020-07" db="EMBL/GenBank/DDBJ databases">
        <title>Huge and variable diversity of episymbiotic CPR bacteria and DPANN archaea in groundwater ecosystems.</title>
        <authorList>
            <person name="He C.Y."/>
            <person name="Keren R."/>
            <person name="Whittaker M."/>
            <person name="Farag I.F."/>
            <person name="Doudna J."/>
            <person name="Cate J.H.D."/>
            <person name="Banfield J.F."/>
        </authorList>
    </citation>
    <scope>NUCLEOTIDE SEQUENCE</scope>
    <source>
        <strain evidence="8">NC_groundwater_717_Ag_S-0.2um_59_8</strain>
    </source>
</reference>